<evidence type="ECO:0000313" key="5">
    <source>
        <dbReference type="EMBL" id="APW58733.1"/>
    </source>
</evidence>
<dbReference type="Pfam" id="PF01546">
    <property type="entry name" value="Peptidase_M20"/>
    <property type="match status" value="1"/>
</dbReference>
<evidence type="ECO:0000256" key="1">
    <source>
        <dbReference type="ARBA" id="ARBA00006153"/>
    </source>
</evidence>
<dbReference type="Gene3D" id="3.40.630.10">
    <property type="entry name" value="Zn peptidases"/>
    <property type="match status" value="1"/>
</dbReference>
<dbReference type="Gene3D" id="3.30.70.360">
    <property type="match status" value="1"/>
</dbReference>
<keyword evidence="3" id="KW-0479">Metal-binding</keyword>
<sequence length="399" mass="42576">MTDWRNAVDSWIDSHADELRSLRRHLHSHPEPSREEFQTIRFLASRLEAEGVPYELTPSRRGILAGALEADGRPLAAFRADVDALRITDAKDVEYRSRQDGVMHACGHDAHATMALGATLALWRCREILPSPLAWRALFQPAEEVGEGAFEMVAAGAMEGVGAILALHVDPERPTGRVGYRVGPLTAFCHELQVTIRGAGGHAARPHQACDPIIAASQFVSSVYQLVPRSVDARDPTVVTFGSIQGGTSGNVVPEEVVLRGTIRTLSRASSQRVAERIQQIAEGVATATETSFAVSLGNSTDGVVNDPGVTGTCLRAAGEVLGPANLEEIPLPSMGGEDFAGYLTQAPGCLLRLGVAEEGKTRHHLHSPHFDIDERALTLGAKILAHGAILTAEALADA</sequence>
<dbReference type="RefSeq" id="WP_076343007.1">
    <property type="nucleotide sequence ID" value="NZ_CP019082.1"/>
</dbReference>
<keyword evidence="2 5" id="KW-0378">Hydrolase</keyword>
<dbReference type="PANTHER" id="PTHR11014">
    <property type="entry name" value="PEPTIDASE M20 FAMILY MEMBER"/>
    <property type="match status" value="1"/>
</dbReference>
<organism evidence="5 6">
    <name type="scientific">Paludisphaera borealis</name>
    <dbReference type="NCBI Taxonomy" id="1387353"/>
    <lineage>
        <taxon>Bacteria</taxon>
        <taxon>Pseudomonadati</taxon>
        <taxon>Planctomycetota</taxon>
        <taxon>Planctomycetia</taxon>
        <taxon>Isosphaerales</taxon>
        <taxon>Isosphaeraceae</taxon>
        <taxon>Paludisphaera</taxon>
    </lineage>
</organism>
<accession>A0A1U7CIM5</accession>
<evidence type="ECO:0000313" key="6">
    <source>
        <dbReference type="Proteomes" id="UP000186309"/>
    </source>
</evidence>
<dbReference type="PANTHER" id="PTHR11014:SF63">
    <property type="entry name" value="METALLOPEPTIDASE, PUTATIVE (AFU_ORTHOLOGUE AFUA_6G09600)-RELATED"/>
    <property type="match status" value="1"/>
</dbReference>
<keyword evidence="3" id="KW-0464">Manganese</keyword>
<feature type="binding site" evidence="3">
    <location>
        <position position="108"/>
    </location>
    <ligand>
        <name>Mn(2+)</name>
        <dbReference type="ChEBI" id="CHEBI:29035"/>
        <label>2</label>
    </ligand>
</feature>
<comment type="cofactor">
    <cofactor evidence="3">
        <name>Mn(2+)</name>
        <dbReference type="ChEBI" id="CHEBI:29035"/>
    </cofactor>
    <text evidence="3">The Mn(2+) ion enhances activity.</text>
</comment>
<dbReference type="SUPFAM" id="SSF53187">
    <property type="entry name" value="Zn-dependent exopeptidases"/>
    <property type="match status" value="1"/>
</dbReference>
<dbReference type="InterPro" id="IPR017439">
    <property type="entry name" value="Amidohydrolase"/>
</dbReference>
<dbReference type="PIRSF" id="PIRSF005962">
    <property type="entry name" value="Pept_M20D_amidohydro"/>
    <property type="match status" value="1"/>
</dbReference>
<dbReference type="SUPFAM" id="SSF55031">
    <property type="entry name" value="Bacterial exopeptidase dimerisation domain"/>
    <property type="match status" value="1"/>
</dbReference>
<evidence type="ECO:0000256" key="2">
    <source>
        <dbReference type="ARBA" id="ARBA00022801"/>
    </source>
</evidence>
<comment type="similarity">
    <text evidence="1">Belongs to the peptidase M20 family.</text>
</comment>
<feature type="binding site" evidence="3">
    <location>
        <position position="106"/>
    </location>
    <ligand>
        <name>Mn(2+)</name>
        <dbReference type="ChEBI" id="CHEBI:29035"/>
        <label>2</label>
    </ligand>
</feature>
<dbReference type="GO" id="GO:0016787">
    <property type="term" value="F:hydrolase activity"/>
    <property type="evidence" value="ECO:0007669"/>
    <property type="project" value="UniProtKB-KW"/>
</dbReference>
<protein>
    <submittedName>
        <fullName evidence="5">Putative hydrolase YxeP</fullName>
        <ecNumber evidence="5">3.-.-.-</ecNumber>
    </submittedName>
</protein>
<dbReference type="FunFam" id="3.30.70.360:FF:000014">
    <property type="entry name" value="N-acyl-L-amino acid amidohydrolase"/>
    <property type="match status" value="1"/>
</dbReference>
<dbReference type="STRING" id="1387353.BSF38_00136"/>
<feature type="binding site" evidence="3">
    <location>
        <position position="367"/>
    </location>
    <ligand>
        <name>Mn(2+)</name>
        <dbReference type="ChEBI" id="CHEBI:29035"/>
        <label>2</label>
    </ligand>
</feature>
<dbReference type="InterPro" id="IPR002933">
    <property type="entry name" value="Peptidase_M20"/>
</dbReference>
<dbReference type="InterPro" id="IPR011650">
    <property type="entry name" value="Peptidase_M20_dimer"/>
</dbReference>
<proteinExistence type="inferred from homology"/>
<dbReference type="InterPro" id="IPR036264">
    <property type="entry name" value="Bact_exopeptidase_dim_dom"/>
</dbReference>
<name>A0A1U7CIM5_9BACT</name>
<evidence type="ECO:0000256" key="3">
    <source>
        <dbReference type="PIRSR" id="PIRSR005962-1"/>
    </source>
</evidence>
<dbReference type="OrthoDB" id="9776731at2"/>
<evidence type="ECO:0000259" key="4">
    <source>
        <dbReference type="Pfam" id="PF07687"/>
    </source>
</evidence>
<keyword evidence="6" id="KW-1185">Reference proteome</keyword>
<feature type="binding site" evidence="3">
    <location>
        <position position="144"/>
    </location>
    <ligand>
        <name>Mn(2+)</name>
        <dbReference type="ChEBI" id="CHEBI:29035"/>
        <label>2</label>
    </ligand>
</feature>
<reference evidence="6" key="1">
    <citation type="submission" date="2016-12" db="EMBL/GenBank/DDBJ databases">
        <title>Comparative genomics of four Isosphaeraceae planctomycetes: a common pool of plasmids and glycoside hydrolase genes.</title>
        <authorList>
            <person name="Ivanova A."/>
        </authorList>
    </citation>
    <scope>NUCLEOTIDE SEQUENCE [LARGE SCALE GENOMIC DNA]</scope>
    <source>
        <strain evidence="6">PX4</strain>
    </source>
</reference>
<feature type="binding site" evidence="3">
    <location>
        <position position="168"/>
    </location>
    <ligand>
        <name>Mn(2+)</name>
        <dbReference type="ChEBI" id="CHEBI:29035"/>
        <label>2</label>
    </ligand>
</feature>
<dbReference type="KEGG" id="pbor:BSF38_00136"/>
<dbReference type="NCBIfam" id="TIGR01891">
    <property type="entry name" value="amidohydrolases"/>
    <property type="match status" value="1"/>
</dbReference>
<dbReference type="EC" id="3.-.-.-" evidence="5"/>
<dbReference type="GO" id="GO:0046872">
    <property type="term" value="F:metal ion binding"/>
    <property type="evidence" value="ECO:0007669"/>
    <property type="project" value="UniProtKB-KW"/>
</dbReference>
<dbReference type="AlphaFoldDB" id="A0A1U7CIM5"/>
<dbReference type="EMBL" id="CP019082">
    <property type="protein sequence ID" value="APW58733.1"/>
    <property type="molecule type" value="Genomic_DNA"/>
</dbReference>
<gene>
    <name evidence="5" type="primary">yxeP_1</name>
    <name evidence="5" type="ORF">BSF38_00136</name>
</gene>
<dbReference type="Proteomes" id="UP000186309">
    <property type="component" value="Chromosome"/>
</dbReference>
<dbReference type="Pfam" id="PF07687">
    <property type="entry name" value="M20_dimer"/>
    <property type="match status" value="1"/>
</dbReference>
<feature type="domain" description="Peptidase M20 dimerisation" evidence="4">
    <location>
        <begin position="192"/>
        <end position="284"/>
    </location>
</feature>